<dbReference type="GO" id="GO:0015628">
    <property type="term" value="P:protein secretion by the type II secretion system"/>
    <property type="evidence" value="ECO:0007669"/>
    <property type="project" value="TreeGrafter"/>
</dbReference>
<evidence type="ECO:0000256" key="8">
    <source>
        <dbReference type="ARBA" id="ARBA00023136"/>
    </source>
</evidence>
<dbReference type="GO" id="GO:0005886">
    <property type="term" value="C:plasma membrane"/>
    <property type="evidence" value="ECO:0007669"/>
    <property type="project" value="UniProtKB-SubCell"/>
</dbReference>
<keyword evidence="6 9" id="KW-0812">Transmembrane</keyword>
<protein>
    <submittedName>
        <fullName evidence="12">Type II secretion system F family protein</fullName>
    </submittedName>
</protein>
<feature type="transmembrane region" description="Helical" evidence="10">
    <location>
        <begin position="166"/>
        <end position="189"/>
    </location>
</feature>
<keyword evidence="3 9" id="KW-0813">Transport</keyword>
<reference evidence="12 13" key="1">
    <citation type="journal article" date="2018" name="Int. J. Syst. Evol. Microbiol.">
        <title>Parvibium lacunae gen. nov., sp. nov., a new member of the family Alcaligenaceae isolated from a freshwater pond.</title>
        <authorList>
            <person name="Chen W.M."/>
            <person name="Xie P.B."/>
            <person name="Hsu M.Y."/>
            <person name="Sheu S.Y."/>
        </authorList>
    </citation>
    <scope>NUCLEOTIDE SEQUENCE [LARGE SCALE GENOMIC DNA]</scope>
    <source>
        <strain evidence="12 13">KMB9</strain>
    </source>
</reference>
<evidence type="ECO:0000313" key="13">
    <source>
        <dbReference type="Proteomes" id="UP000252357"/>
    </source>
</evidence>
<keyword evidence="13" id="KW-1185">Reference proteome</keyword>
<keyword evidence="7 10" id="KW-1133">Transmembrane helix</keyword>
<dbReference type="PRINTS" id="PR00812">
    <property type="entry name" value="BCTERIALGSPF"/>
</dbReference>
<evidence type="ECO:0000256" key="3">
    <source>
        <dbReference type="ARBA" id="ARBA00022448"/>
    </source>
</evidence>
<dbReference type="InterPro" id="IPR003004">
    <property type="entry name" value="GspF/PilC"/>
</dbReference>
<keyword evidence="5" id="KW-0997">Cell inner membrane</keyword>
<evidence type="ECO:0000256" key="10">
    <source>
        <dbReference type="SAM" id="Phobius"/>
    </source>
</evidence>
<feature type="domain" description="Type II secretion system protein GspF" evidence="11">
    <location>
        <begin position="67"/>
        <end position="190"/>
    </location>
</feature>
<evidence type="ECO:0000256" key="2">
    <source>
        <dbReference type="ARBA" id="ARBA00005745"/>
    </source>
</evidence>
<feature type="domain" description="Type II secretion system protein GspF" evidence="11">
    <location>
        <begin position="271"/>
        <end position="393"/>
    </location>
</feature>
<gene>
    <name evidence="12" type="ORF">DU000_11415</name>
</gene>
<evidence type="ECO:0000313" key="12">
    <source>
        <dbReference type="EMBL" id="RCS56567.1"/>
    </source>
</evidence>
<dbReference type="FunFam" id="1.20.81.30:FF:000001">
    <property type="entry name" value="Type II secretion system protein F"/>
    <property type="match status" value="2"/>
</dbReference>
<evidence type="ECO:0000256" key="5">
    <source>
        <dbReference type="ARBA" id="ARBA00022519"/>
    </source>
</evidence>
<evidence type="ECO:0000256" key="7">
    <source>
        <dbReference type="ARBA" id="ARBA00022989"/>
    </source>
</evidence>
<dbReference type="Proteomes" id="UP000252357">
    <property type="component" value="Unassembled WGS sequence"/>
</dbReference>
<dbReference type="InterPro" id="IPR018076">
    <property type="entry name" value="T2SS_GspF_dom"/>
</dbReference>
<sequence>MATWTYRAVNSEGGVTQGRMEAANLLDLESRIKQMGLELIQGKLAHSQRGVFSRWQRRVKRRELIDFCFHMSQLVRAGVPVLDALEDLAASAEQTHMREVVTTVVESIRGGQTLSTALAEHPLVFDDVFIALIRSGEQSGKLDEIFARLLEALRWQDELAAQIKRAVLYPSFVGLVVMGVFAFMMIYLVPQLAGFLRNMAGKLPPQTELLLTISGLMVNHWGWLLAALASLVMLVIIVLNMQGEMRRRIDRLKLRLPLVGPVLQKIILARFAGLFAMLYASGITVLRALEICAGAAGNRVVQDGIELARQHIAEGKNITESFTLTQVFPSMVLRMLRVGEQSGELDQALDNVAYYYNREVQDAVSKLQTLIEPVLTVILGALMGWLIFAVLGPLYDVMSKIR</sequence>
<dbReference type="Gene3D" id="1.20.81.30">
    <property type="entry name" value="Type II secretion system (T2SS), domain F"/>
    <property type="match status" value="2"/>
</dbReference>
<evidence type="ECO:0000256" key="1">
    <source>
        <dbReference type="ARBA" id="ARBA00004429"/>
    </source>
</evidence>
<comment type="caution">
    <text evidence="12">The sequence shown here is derived from an EMBL/GenBank/DDBJ whole genome shotgun (WGS) entry which is preliminary data.</text>
</comment>
<dbReference type="InterPro" id="IPR042094">
    <property type="entry name" value="T2SS_GspF_sf"/>
</dbReference>
<name>A0A368KYS8_9BURK</name>
<feature type="transmembrane region" description="Helical" evidence="10">
    <location>
        <begin position="262"/>
        <end position="280"/>
    </location>
</feature>
<dbReference type="InterPro" id="IPR001992">
    <property type="entry name" value="T2SS_GspF/T4SS_PilC_CS"/>
</dbReference>
<dbReference type="PROSITE" id="PS00874">
    <property type="entry name" value="T2SP_F"/>
    <property type="match status" value="1"/>
</dbReference>
<dbReference type="Pfam" id="PF00482">
    <property type="entry name" value="T2SSF"/>
    <property type="match status" value="2"/>
</dbReference>
<feature type="transmembrane region" description="Helical" evidence="10">
    <location>
        <begin position="221"/>
        <end position="241"/>
    </location>
</feature>
<dbReference type="PANTHER" id="PTHR30012">
    <property type="entry name" value="GENERAL SECRETION PATHWAY PROTEIN"/>
    <property type="match status" value="1"/>
</dbReference>
<proteinExistence type="inferred from homology"/>
<keyword evidence="8 10" id="KW-0472">Membrane</keyword>
<dbReference type="PANTHER" id="PTHR30012:SF7">
    <property type="entry name" value="PROTEIN TRANSPORT PROTEIN HOFC HOMOLOG"/>
    <property type="match status" value="1"/>
</dbReference>
<keyword evidence="4" id="KW-1003">Cell membrane</keyword>
<accession>A0A368KYS8</accession>
<evidence type="ECO:0000256" key="9">
    <source>
        <dbReference type="RuleBase" id="RU003923"/>
    </source>
</evidence>
<dbReference type="AlphaFoldDB" id="A0A368KYS8"/>
<comment type="subcellular location">
    <subcellularLocation>
        <location evidence="1 9">Cell inner membrane</location>
        <topology evidence="1 9">Multi-pass membrane protein</topology>
    </subcellularLocation>
</comment>
<organism evidence="12 13">
    <name type="scientific">Parvibium lacunae</name>
    <dbReference type="NCBI Taxonomy" id="1888893"/>
    <lineage>
        <taxon>Bacteria</taxon>
        <taxon>Pseudomonadati</taxon>
        <taxon>Pseudomonadota</taxon>
        <taxon>Betaproteobacteria</taxon>
        <taxon>Burkholderiales</taxon>
        <taxon>Alcaligenaceae</taxon>
        <taxon>Parvibium</taxon>
    </lineage>
</organism>
<dbReference type="EMBL" id="QPGB01000006">
    <property type="protein sequence ID" value="RCS56567.1"/>
    <property type="molecule type" value="Genomic_DNA"/>
</dbReference>
<dbReference type="RefSeq" id="WP_114403543.1">
    <property type="nucleotide sequence ID" value="NZ_QPGB01000006.1"/>
</dbReference>
<dbReference type="OrthoDB" id="9805682at2"/>
<evidence type="ECO:0000259" key="11">
    <source>
        <dbReference type="Pfam" id="PF00482"/>
    </source>
</evidence>
<comment type="similarity">
    <text evidence="2 9">Belongs to the GSP F family.</text>
</comment>
<feature type="transmembrane region" description="Helical" evidence="10">
    <location>
        <begin position="374"/>
        <end position="395"/>
    </location>
</feature>
<evidence type="ECO:0000256" key="6">
    <source>
        <dbReference type="ARBA" id="ARBA00022692"/>
    </source>
</evidence>
<evidence type="ECO:0000256" key="4">
    <source>
        <dbReference type="ARBA" id="ARBA00022475"/>
    </source>
</evidence>